<dbReference type="GO" id="GO:0005634">
    <property type="term" value="C:nucleus"/>
    <property type="evidence" value="ECO:0007669"/>
    <property type="project" value="TreeGrafter"/>
</dbReference>
<feature type="compositionally biased region" description="Low complexity" evidence="1">
    <location>
        <begin position="133"/>
        <end position="145"/>
    </location>
</feature>
<evidence type="ECO:0000313" key="4">
    <source>
        <dbReference type="Proteomes" id="UP001162480"/>
    </source>
</evidence>
<organism evidence="3 4">
    <name type="scientific">Octopus vulgaris</name>
    <name type="common">Common octopus</name>
    <dbReference type="NCBI Taxonomy" id="6645"/>
    <lineage>
        <taxon>Eukaryota</taxon>
        <taxon>Metazoa</taxon>
        <taxon>Spiralia</taxon>
        <taxon>Lophotrochozoa</taxon>
        <taxon>Mollusca</taxon>
        <taxon>Cephalopoda</taxon>
        <taxon>Coleoidea</taxon>
        <taxon>Octopodiformes</taxon>
        <taxon>Octopoda</taxon>
        <taxon>Incirrata</taxon>
        <taxon>Octopodidae</taxon>
        <taxon>Octopus</taxon>
    </lineage>
</organism>
<proteinExistence type="predicted"/>
<dbReference type="EMBL" id="OX597837">
    <property type="protein sequence ID" value="CAI9740279.1"/>
    <property type="molecule type" value="Genomic_DNA"/>
</dbReference>
<reference evidence="3" key="1">
    <citation type="submission" date="2023-08" db="EMBL/GenBank/DDBJ databases">
        <authorList>
            <person name="Alioto T."/>
            <person name="Alioto T."/>
            <person name="Gomez Garrido J."/>
        </authorList>
    </citation>
    <scope>NUCLEOTIDE SEQUENCE</scope>
</reference>
<feature type="region of interest" description="Disordered" evidence="1">
    <location>
        <begin position="131"/>
        <end position="172"/>
    </location>
</feature>
<evidence type="ECO:0000313" key="3">
    <source>
        <dbReference type="EMBL" id="CAI9740279.1"/>
    </source>
</evidence>
<feature type="domain" description="Myb/SANT-like DNA-binding" evidence="2">
    <location>
        <begin position="13"/>
        <end position="88"/>
    </location>
</feature>
<dbReference type="AlphaFoldDB" id="A0AA36BUH4"/>
<dbReference type="InterPro" id="IPR028002">
    <property type="entry name" value="Myb_DNA-bind_5"/>
</dbReference>
<accession>A0AA36BUH4</accession>
<keyword evidence="4" id="KW-1185">Reference proteome</keyword>
<dbReference type="Pfam" id="PF13873">
    <property type="entry name" value="Myb_DNA-bind_5"/>
    <property type="match status" value="1"/>
</dbReference>
<gene>
    <name evidence="3" type="ORF">OCTVUL_1B002754</name>
</gene>
<dbReference type="PANTHER" id="PTHR23098:SF16">
    <property type="entry name" value="REGULATORY PROTEIN ZESTE"/>
    <property type="match status" value="1"/>
</dbReference>
<evidence type="ECO:0000259" key="2">
    <source>
        <dbReference type="Pfam" id="PF13873"/>
    </source>
</evidence>
<dbReference type="PANTHER" id="PTHR23098">
    <property type="entry name" value="AGAP001331-PA-RELATED"/>
    <property type="match status" value="1"/>
</dbReference>
<dbReference type="Proteomes" id="UP001162480">
    <property type="component" value="Chromosome 24"/>
</dbReference>
<sequence>MNDTKFLFKKRSKKRNFSEKEVSILTHEYEKHMIILNSKLTNSITNQKKQRIWERITDAINAVGVNRRRVSEVKEKWRNMQRKARRMFAERKINLRTFEELDSLNIAAATTSPSLINGGNRVVRLAAIGPDKQQQQHVQQQQQQSQPPPPPSSSSLLDVQLEPLGGGGGGGGGGGVVITSVVDGIDPIATVTQVTTDGSDPGYSIAAGSTTVVTTTVNGNNNNNISINSIKNNNNNTNSSNHVPNNNNTLVNNATVVTNSLINGESLVNDPGVGEDLTIVIKEEIPDPVLKDEPLLVNEIHNEPVERVLTDGANTEILPDSVTCNPASIADNNYNNYSSHKFTINLTDNNAGTTSHTPARTPSRSQRLFTSFNSSKLRPLTGVSSLSTKRMYSSPLSSARPFSRNRSVRNFLLKSSNSAIPTSMISPNASSNSSLPSRTLNSYRSFPVSSTSLTSSPLNQEPSLAATLPHSAKSSHQGSMNSAATVTQGDLLQLQYEVLLADKKRIQTQTRYYEMKMKRIEFELSGQSNTFF</sequence>
<name>A0AA36BUH4_OCTVU</name>
<protein>
    <recommendedName>
        <fullName evidence="2">Myb/SANT-like DNA-binding domain-containing protein</fullName>
    </recommendedName>
</protein>
<evidence type="ECO:0000256" key="1">
    <source>
        <dbReference type="SAM" id="MobiDB-lite"/>
    </source>
</evidence>